<dbReference type="GO" id="GO:0008270">
    <property type="term" value="F:zinc ion binding"/>
    <property type="evidence" value="ECO:0007669"/>
    <property type="project" value="UniProtKB-KW"/>
</dbReference>
<evidence type="ECO:0000313" key="6">
    <source>
        <dbReference type="EMBL" id="KAF9066082.1"/>
    </source>
</evidence>
<dbReference type="Pfam" id="PF01753">
    <property type="entry name" value="zf-MYND"/>
    <property type="match status" value="1"/>
</dbReference>
<evidence type="ECO:0000256" key="4">
    <source>
        <dbReference type="PROSITE-ProRule" id="PRU00134"/>
    </source>
</evidence>
<evidence type="ECO:0000256" key="1">
    <source>
        <dbReference type="ARBA" id="ARBA00022723"/>
    </source>
</evidence>
<evidence type="ECO:0000313" key="7">
    <source>
        <dbReference type="Proteomes" id="UP000772434"/>
    </source>
</evidence>
<sequence length="174" mass="19433">MALLVFGSSSDQVCLQEWNATVDRYIALGRDSRSKRDIERAAKIAHSLGALYRSCEAHGCGKAETEDVDKLLTCSGCKMSYYCGVDCQKRSWKDHKKLCGTVHQYEPPLPSQVAVQRFVRKHGVTMLLSRVGVDRLKGMVKKSPLQPQPESTVALHGYLNGMVKEWATNFLESL</sequence>
<dbReference type="OrthoDB" id="432970at2759"/>
<evidence type="ECO:0000259" key="5">
    <source>
        <dbReference type="PROSITE" id="PS50865"/>
    </source>
</evidence>
<accession>A0A9P5PMY7</accession>
<dbReference type="Gene3D" id="6.10.140.2220">
    <property type="match status" value="1"/>
</dbReference>
<feature type="domain" description="MYND-type" evidence="5">
    <location>
        <begin position="57"/>
        <end position="99"/>
    </location>
</feature>
<name>A0A9P5PMY7_9AGAR</name>
<gene>
    <name evidence="6" type="ORF">BDP27DRAFT_1057660</name>
</gene>
<protein>
    <recommendedName>
        <fullName evidence="5">MYND-type domain-containing protein</fullName>
    </recommendedName>
</protein>
<proteinExistence type="predicted"/>
<evidence type="ECO:0000256" key="3">
    <source>
        <dbReference type="ARBA" id="ARBA00022833"/>
    </source>
</evidence>
<reference evidence="6" key="1">
    <citation type="submission" date="2020-11" db="EMBL/GenBank/DDBJ databases">
        <authorList>
            <consortium name="DOE Joint Genome Institute"/>
            <person name="Ahrendt S."/>
            <person name="Riley R."/>
            <person name="Andreopoulos W."/>
            <person name="Labutti K."/>
            <person name="Pangilinan J."/>
            <person name="Ruiz-Duenas F.J."/>
            <person name="Barrasa J.M."/>
            <person name="Sanchez-Garcia M."/>
            <person name="Camarero S."/>
            <person name="Miyauchi S."/>
            <person name="Serrano A."/>
            <person name="Linde D."/>
            <person name="Babiker R."/>
            <person name="Drula E."/>
            <person name="Ayuso-Fernandez I."/>
            <person name="Pacheco R."/>
            <person name="Padilla G."/>
            <person name="Ferreira P."/>
            <person name="Barriuso J."/>
            <person name="Kellner H."/>
            <person name="Castanera R."/>
            <person name="Alfaro M."/>
            <person name="Ramirez L."/>
            <person name="Pisabarro A.G."/>
            <person name="Kuo A."/>
            <person name="Tritt A."/>
            <person name="Lipzen A."/>
            <person name="He G."/>
            <person name="Yan M."/>
            <person name="Ng V."/>
            <person name="Cullen D."/>
            <person name="Martin F."/>
            <person name="Rosso M.-N."/>
            <person name="Henrissat B."/>
            <person name="Hibbett D."/>
            <person name="Martinez A.T."/>
            <person name="Grigoriev I.V."/>
        </authorList>
    </citation>
    <scope>NUCLEOTIDE SEQUENCE</scope>
    <source>
        <strain evidence="6">AH 40177</strain>
    </source>
</reference>
<dbReference type="AlphaFoldDB" id="A0A9P5PMY7"/>
<dbReference type="SUPFAM" id="SSF144232">
    <property type="entry name" value="HIT/MYND zinc finger-like"/>
    <property type="match status" value="1"/>
</dbReference>
<keyword evidence="3" id="KW-0862">Zinc</keyword>
<keyword evidence="1" id="KW-0479">Metal-binding</keyword>
<dbReference type="Proteomes" id="UP000772434">
    <property type="component" value="Unassembled WGS sequence"/>
</dbReference>
<keyword evidence="7" id="KW-1185">Reference proteome</keyword>
<dbReference type="InterPro" id="IPR002893">
    <property type="entry name" value="Znf_MYND"/>
</dbReference>
<evidence type="ECO:0000256" key="2">
    <source>
        <dbReference type="ARBA" id="ARBA00022771"/>
    </source>
</evidence>
<dbReference type="PROSITE" id="PS50865">
    <property type="entry name" value="ZF_MYND_2"/>
    <property type="match status" value="1"/>
</dbReference>
<organism evidence="6 7">
    <name type="scientific">Rhodocollybia butyracea</name>
    <dbReference type="NCBI Taxonomy" id="206335"/>
    <lineage>
        <taxon>Eukaryota</taxon>
        <taxon>Fungi</taxon>
        <taxon>Dikarya</taxon>
        <taxon>Basidiomycota</taxon>
        <taxon>Agaricomycotina</taxon>
        <taxon>Agaricomycetes</taxon>
        <taxon>Agaricomycetidae</taxon>
        <taxon>Agaricales</taxon>
        <taxon>Marasmiineae</taxon>
        <taxon>Omphalotaceae</taxon>
        <taxon>Rhodocollybia</taxon>
    </lineage>
</organism>
<comment type="caution">
    <text evidence="6">The sequence shown here is derived from an EMBL/GenBank/DDBJ whole genome shotgun (WGS) entry which is preliminary data.</text>
</comment>
<dbReference type="EMBL" id="JADNRY010000093">
    <property type="protein sequence ID" value="KAF9066082.1"/>
    <property type="molecule type" value="Genomic_DNA"/>
</dbReference>
<keyword evidence="2 4" id="KW-0863">Zinc-finger</keyword>